<name>A0ACC2U7I9_9FUNG</name>
<comment type="caution">
    <text evidence="1">The sequence shown here is derived from an EMBL/GenBank/DDBJ whole genome shotgun (WGS) entry which is preliminary data.</text>
</comment>
<reference evidence="1" key="1">
    <citation type="submission" date="2022-04" db="EMBL/GenBank/DDBJ databases">
        <title>Genome of the entomopathogenic fungus Entomophthora muscae.</title>
        <authorList>
            <person name="Elya C."/>
            <person name="Lovett B.R."/>
            <person name="Lee E."/>
            <person name="Macias A.M."/>
            <person name="Hajek A.E."/>
            <person name="De Bivort B.L."/>
            <person name="Kasson M.T."/>
            <person name="De Fine Licht H.H."/>
            <person name="Stajich J.E."/>
        </authorList>
    </citation>
    <scope>NUCLEOTIDE SEQUENCE</scope>
    <source>
        <strain evidence="1">Berkeley</strain>
    </source>
</reference>
<keyword evidence="2" id="KW-1185">Reference proteome</keyword>
<organism evidence="1 2">
    <name type="scientific">Entomophthora muscae</name>
    <dbReference type="NCBI Taxonomy" id="34485"/>
    <lineage>
        <taxon>Eukaryota</taxon>
        <taxon>Fungi</taxon>
        <taxon>Fungi incertae sedis</taxon>
        <taxon>Zoopagomycota</taxon>
        <taxon>Entomophthoromycotina</taxon>
        <taxon>Entomophthoromycetes</taxon>
        <taxon>Entomophthorales</taxon>
        <taxon>Entomophthoraceae</taxon>
        <taxon>Entomophthora</taxon>
    </lineage>
</organism>
<evidence type="ECO:0000313" key="1">
    <source>
        <dbReference type="EMBL" id="KAJ9082897.1"/>
    </source>
</evidence>
<protein>
    <submittedName>
        <fullName evidence="1">Uncharacterized protein</fullName>
    </submittedName>
</protein>
<evidence type="ECO:0000313" key="2">
    <source>
        <dbReference type="Proteomes" id="UP001165960"/>
    </source>
</evidence>
<dbReference type="EMBL" id="QTSX02001421">
    <property type="protein sequence ID" value="KAJ9082897.1"/>
    <property type="molecule type" value="Genomic_DNA"/>
</dbReference>
<accession>A0ACC2U7I9</accession>
<proteinExistence type="predicted"/>
<sequence length="154" mass="15840">MQTSKIIIAFCALLVQGAPFQSNNSLVRRGAYGNPSTDPTPANKAPAYESKPATEAAKPEDVKAPAYGSEPAAESSPPADGNRSAEAPEPSEGEVNKPTEGEAPAGAKDDEYKPEASSPAEDAAAETKDPAKAKKCHSNNKEPSSEDTPSADAT</sequence>
<gene>
    <name evidence="1" type="ORF">DSO57_1000199</name>
</gene>
<dbReference type="Proteomes" id="UP001165960">
    <property type="component" value="Unassembled WGS sequence"/>
</dbReference>